<dbReference type="CDD" id="cd03801">
    <property type="entry name" value="GT4_PimA-like"/>
    <property type="match status" value="1"/>
</dbReference>
<dbReference type="Pfam" id="PF13579">
    <property type="entry name" value="Glyco_trans_4_4"/>
    <property type="match status" value="1"/>
</dbReference>
<keyword evidence="4" id="KW-1185">Reference proteome</keyword>
<accession>A0A5C6RN17</accession>
<proteinExistence type="predicted"/>
<comment type="caution">
    <text evidence="3">The sequence shown here is derived from an EMBL/GenBank/DDBJ whole genome shotgun (WGS) entry which is preliminary data.</text>
</comment>
<sequence>MNRSSILFVLESFFPTHRAGTEIYALNLCHYFKKQGWSVSVLISVTAVQDDYIHEDIPVYTFPVPPTASTKELNGLIPPRGIEAFEARLKMIQPDWVHFHSFGRAVNSFHLRTAKQLGFKTAFTPHLGGLFCIKGNMRLFDKRNCDGRVEISRCLNCLLQHKGLNPLLANLAGRTLSTLTQQATFQAVLPPSWYQASHREKELQRIATYADVIFAIAPWIREAFRANGIEDVVLLPQGISSVFFDHALIEHRPVHPTVHFLFLGRMHPIKGFHFLKEAWERLESDKTFHLHIITNPSGEEIDYFDRHKSWASSRSDITWIEGLTQKEVAEYLNNIDVLLLPSIAEVAPLVILEAATRKIPTIASDYIAMKSSIDHGVNGWLFENGNTDALKQQLENILEDPASIMEVAKHIEKPHSMEEVAALVMHHLEVQTVE</sequence>
<dbReference type="InterPro" id="IPR028098">
    <property type="entry name" value="Glyco_trans_4-like_N"/>
</dbReference>
<dbReference type="Proteomes" id="UP000321580">
    <property type="component" value="Unassembled WGS sequence"/>
</dbReference>
<dbReference type="EMBL" id="VOOR01000013">
    <property type="protein sequence ID" value="TXB63808.1"/>
    <property type="molecule type" value="Genomic_DNA"/>
</dbReference>
<dbReference type="OrthoDB" id="9790710at2"/>
<feature type="domain" description="Glycosyl transferase family 1" evidence="1">
    <location>
        <begin position="260"/>
        <end position="406"/>
    </location>
</feature>
<dbReference type="InterPro" id="IPR001296">
    <property type="entry name" value="Glyco_trans_1"/>
</dbReference>
<evidence type="ECO:0000259" key="1">
    <source>
        <dbReference type="Pfam" id="PF00534"/>
    </source>
</evidence>
<dbReference type="Gene3D" id="3.40.50.2000">
    <property type="entry name" value="Glycogen Phosphorylase B"/>
    <property type="match status" value="2"/>
</dbReference>
<dbReference type="PANTHER" id="PTHR45947:SF13">
    <property type="entry name" value="TRANSFERASE"/>
    <property type="match status" value="1"/>
</dbReference>
<evidence type="ECO:0000313" key="3">
    <source>
        <dbReference type="EMBL" id="TXB63808.1"/>
    </source>
</evidence>
<dbReference type="GO" id="GO:0016757">
    <property type="term" value="F:glycosyltransferase activity"/>
    <property type="evidence" value="ECO:0007669"/>
    <property type="project" value="InterPro"/>
</dbReference>
<name>A0A5C6RN17_9BACT</name>
<dbReference type="InterPro" id="IPR050194">
    <property type="entry name" value="Glycosyltransferase_grp1"/>
</dbReference>
<reference evidence="3 4" key="1">
    <citation type="submission" date="2019-08" db="EMBL/GenBank/DDBJ databases">
        <title>Genome of Phaeodactylibacter luteus.</title>
        <authorList>
            <person name="Bowman J.P."/>
        </authorList>
    </citation>
    <scope>NUCLEOTIDE SEQUENCE [LARGE SCALE GENOMIC DNA]</scope>
    <source>
        <strain evidence="3 4">KCTC 42180</strain>
    </source>
</reference>
<gene>
    <name evidence="3" type="ORF">FRY97_08305</name>
</gene>
<dbReference type="AlphaFoldDB" id="A0A5C6RN17"/>
<evidence type="ECO:0000313" key="4">
    <source>
        <dbReference type="Proteomes" id="UP000321580"/>
    </source>
</evidence>
<dbReference type="SUPFAM" id="SSF53756">
    <property type="entry name" value="UDP-Glycosyltransferase/glycogen phosphorylase"/>
    <property type="match status" value="1"/>
</dbReference>
<dbReference type="RefSeq" id="WP_147166984.1">
    <property type="nucleotide sequence ID" value="NZ_VOOR01000013.1"/>
</dbReference>
<keyword evidence="3" id="KW-0808">Transferase</keyword>
<feature type="domain" description="Glycosyltransferase subfamily 4-like N-terminal" evidence="2">
    <location>
        <begin position="20"/>
        <end position="236"/>
    </location>
</feature>
<organism evidence="3 4">
    <name type="scientific">Phaeodactylibacter luteus</name>
    <dbReference type="NCBI Taxonomy" id="1564516"/>
    <lineage>
        <taxon>Bacteria</taxon>
        <taxon>Pseudomonadati</taxon>
        <taxon>Bacteroidota</taxon>
        <taxon>Saprospiria</taxon>
        <taxon>Saprospirales</taxon>
        <taxon>Haliscomenobacteraceae</taxon>
        <taxon>Phaeodactylibacter</taxon>
    </lineage>
</organism>
<protein>
    <submittedName>
        <fullName evidence="3">Glycosyltransferase family 4 protein</fullName>
    </submittedName>
</protein>
<evidence type="ECO:0000259" key="2">
    <source>
        <dbReference type="Pfam" id="PF13579"/>
    </source>
</evidence>
<dbReference type="PANTHER" id="PTHR45947">
    <property type="entry name" value="SULFOQUINOVOSYL TRANSFERASE SQD2"/>
    <property type="match status" value="1"/>
</dbReference>
<dbReference type="Pfam" id="PF00534">
    <property type="entry name" value="Glycos_transf_1"/>
    <property type="match status" value="1"/>
</dbReference>